<dbReference type="Proteomes" id="UP000024635">
    <property type="component" value="Unassembled WGS sequence"/>
</dbReference>
<dbReference type="Pfam" id="PF05649">
    <property type="entry name" value="Peptidase_M13_N"/>
    <property type="match status" value="1"/>
</dbReference>
<dbReference type="GO" id="GO:0006508">
    <property type="term" value="P:proteolysis"/>
    <property type="evidence" value="ECO:0007669"/>
    <property type="project" value="InterPro"/>
</dbReference>
<dbReference type="GO" id="GO:0004222">
    <property type="term" value="F:metalloendopeptidase activity"/>
    <property type="evidence" value="ECO:0007669"/>
    <property type="project" value="InterPro"/>
</dbReference>
<dbReference type="InterPro" id="IPR000718">
    <property type="entry name" value="Peptidase_M13"/>
</dbReference>
<proteinExistence type="inferred from homology"/>
<accession>A0A016UX39</accession>
<dbReference type="SUPFAM" id="SSF55486">
    <property type="entry name" value="Metalloproteases ('zincins'), catalytic domain"/>
    <property type="match status" value="1"/>
</dbReference>
<name>A0A016UX39_9BILA</name>
<gene>
    <name evidence="3" type="primary">Acey_s0024.g1036</name>
    <name evidence="3" type="ORF">Y032_0024g1036</name>
</gene>
<dbReference type="Gene3D" id="3.40.390.10">
    <property type="entry name" value="Collagenase (Catalytic Domain)"/>
    <property type="match status" value="1"/>
</dbReference>
<evidence type="ECO:0000256" key="1">
    <source>
        <dbReference type="ARBA" id="ARBA00007357"/>
    </source>
</evidence>
<protein>
    <recommendedName>
        <fullName evidence="2">Peptidase M13 N-terminal domain-containing protein</fullName>
    </recommendedName>
</protein>
<evidence type="ECO:0000313" key="3">
    <source>
        <dbReference type="EMBL" id="EYC19352.1"/>
    </source>
</evidence>
<evidence type="ECO:0000259" key="2">
    <source>
        <dbReference type="Pfam" id="PF05649"/>
    </source>
</evidence>
<sequence length="197" mass="22341">MCDWLHCGAKVAASPRRSIDKCGNRIGDSAALIGLQDEKDLSLMIRVYRCSQASVYWLPFGEGAIPGTSSRSMFHSSDHHDLPPEIIDDANFPADPCEDFFQFVCGKWIGRVGEPKTSITHFNAMWKLFRKQEQVMLQAEELRDSRAMASAQRFYHKCLTRDDERKSKGGAIAYVMQIIRVKAEISITYQHVHKVTS</sequence>
<evidence type="ECO:0000313" key="4">
    <source>
        <dbReference type="Proteomes" id="UP000024635"/>
    </source>
</evidence>
<feature type="domain" description="Peptidase M13 N-terminal" evidence="2">
    <location>
        <begin position="96"/>
        <end position="166"/>
    </location>
</feature>
<organism evidence="3 4">
    <name type="scientific">Ancylostoma ceylanicum</name>
    <dbReference type="NCBI Taxonomy" id="53326"/>
    <lineage>
        <taxon>Eukaryota</taxon>
        <taxon>Metazoa</taxon>
        <taxon>Ecdysozoa</taxon>
        <taxon>Nematoda</taxon>
        <taxon>Chromadorea</taxon>
        <taxon>Rhabditida</taxon>
        <taxon>Rhabditina</taxon>
        <taxon>Rhabditomorpha</taxon>
        <taxon>Strongyloidea</taxon>
        <taxon>Ancylostomatidae</taxon>
        <taxon>Ancylostomatinae</taxon>
        <taxon>Ancylostoma</taxon>
    </lineage>
</organism>
<dbReference type="STRING" id="53326.A0A016UX39"/>
<dbReference type="EMBL" id="JARK01001360">
    <property type="protein sequence ID" value="EYC19352.1"/>
    <property type="molecule type" value="Genomic_DNA"/>
</dbReference>
<dbReference type="OrthoDB" id="6475849at2759"/>
<comment type="similarity">
    <text evidence="1">Belongs to the peptidase M13 family.</text>
</comment>
<keyword evidence="4" id="KW-1185">Reference proteome</keyword>
<reference evidence="4" key="1">
    <citation type="journal article" date="2015" name="Nat. Genet.">
        <title>The genome and transcriptome of the zoonotic hookworm Ancylostoma ceylanicum identify infection-specific gene families.</title>
        <authorList>
            <person name="Schwarz E.M."/>
            <person name="Hu Y."/>
            <person name="Antoshechkin I."/>
            <person name="Miller M.M."/>
            <person name="Sternberg P.W."/>
            <person name="Aroian R.V."/>
        </authorList>
    </citation>
    <scope>NUCLEOTIDE SEQUENCE</scope>
    <source>
        <strain evidence="4">HY135</strain>
    </source>
</reference>
<dbReference type="InterPro" id="IPR008753">
    <property type="entry name" value="Peptidase_M13_N"/>
</dbReference>
<dbReference type="AlphaFoldDB" id="A0A016UX39"/>
<dbReference type="PROSITE" id="PS51885">
    <property type="entry name" value="NEPRILYSIN"/>
    <property type="match status" value="1"/>
</dbReference>
<dbReference type="InterPro" id="IPR024079">
    <property type="entry name" value="MetalloPept_cat_dom_sf"/>
</dbReference>
<comment type="caution">
    <text evidence="3">The sequence shown here is derived from an EMBL/GenBank/DDBJ whole genome shotgun (WGS) entry which is preliminary data.</text>
</comment>